<feature type="domain" description="DUF5801" evidence="4">
    <location>
        <begin position="622"/>
        <end position="742"/>
    </location>
</feature>
<dbReference type="InterPro" id="IPR010221">
    <property type="entry name" value="VCBS_dom"/>
</dbReference>
<dbReference type="RefSeq" id="WP_153114822.1">
    <property type="nucleotide sequence ID" value="NZ_JACIGE010000012.1"/>
</dbReference>
<dbReference type="InterPro" id="IPR043824">
    <property type="entry name" value="DUF5801"/>
</dbReference>
<dbReference type="PROSITE" id="PS00330">
    <property type="entry name" value="HEMOLYSIN_CALCIUM"/>
    <property type="match status" value="3"/>
</dbReference>
<organism evidence="5 6">
    <name type="scientific">Rhodocyclus tenuis</name>
    <name type="common">Rhodospirillum tenue</name>
    <dbReference type="NCBI Taxonomy" id="1066"/>
    <lineage>
        <taxon>Bacteria</taxon>
        <taxon>Pseudomonadati</taxon>
        <taxon>Pseudomonadota</taxon>
        <taxon>Betaproteobacteria</taxon>
        <taxon>Rhodocyclales</taxon>
        <taxon>Rhodocyclaceae</taxon>
        <taxon>Rhodocyclus</taxon>
    </lineage>
</organism>
<evidence type="ECO:0000256" key="2">
    <source>
        <dbReference type="ARBA" id="ARBA00022525"/>
    </source>
</evidence>
<name>A0A840GK77_RHOTE</name>
<evidence type="ECO:0000256" key="1">
    <source>
        <dbReference type="ARBA" id="ARBA00004613"/>
    </source>
</evidence>
<dbReference type="AlphaFoldDB" id="A0A840GK77"/>
<dbReference type="OrthoDB" id="8824746at2"/>
<evidence type="ECO:0000259" key="4">
    <source>
        <dbReference type="Pfam" id="PF19116"/>
    </source>
</evidence>
<evidence type="ECO:0000313" key="5">
    <source>
        <dbReference type="EMBL" id="MBB4248549.1"/>
    </source>
</evidence>
<dbReference type="InterPro" id="IPR011049">
    <property type="entry name" value="Serralysin-like_metalloprot_C"/>
</dbReference>
<dbReference type="EMBL" id="JACIGE010000012">
    <property type="protein sequence ID" value="MBB4248549.1"/>
    <property type="molecule type" value="Genomic_DNA"/>
</dbReference>
<accession>A0A840GK77</accession>
<dbReference type="PRINTS" id="PR00313">
    <property type="entry name" value="CABNDNGRPT"/>
</dbReference>
<keyword evidence="2" id="KW-0964">Secreted</keyword>
<dbReference type="Proteomes" id="UP000587070">
    <property type="component" value="Unassembled WGS sequence"/>
</dbReference>
<feature type="region of interest" description="Disordered" evidence="3">
    <location>
        <begin position="331"/>
        <end position="351"/>
    </location>
</feature>
<dbReference type="Pfam" id="PF17963">
    <property type="entry name" value="Big_9"/>
    <property type="match status" value="2"/>
</dbReference>
<dbReference type="InterPro" id="IPR001343">
    <property type="entry name" value="Hemolysn_Ca-bd"/>
</dbReference>
<gene>
    <name evidence="5" type="ORF">GGD90_002948</name>
</gene>
<comment type="subcellular location">
    <subcellularLocation>
        <location evidence="1">Secreted</location>
    </subcellularLocation>
</comment>
<evidence type="ECO:0000256" key="3">
    <source>
        <dbReference type="SAM" id="MobiDB-lite"/>
    </source>
</evidence>
<keyword evidence="6" id="KW-1185">Reference proteome</keyword>
<dbReference type="NCBIfam" id="TIGR03661">
    <property type="entry name" value="T1SS_VCA0849"/>
    <property type="match status" value="1"/>
</dbReference>
<dbReference type="InterPro" id="IPR019960">
    <property type="entry name" value="T1SS_VCA0849"/>
</dbReference>
<dbReference type="Gene3D" id="2.150.10.10">
    <property type="entry name" value="Serralysin-like metalloprotease, C-terminal"/>
    <property type="match status" value="1"/>
</dbReference>
<dbReference type="Pfam" id="PF19116">
    <property type="entry name" value="DUF5801"/>
    <property type="match status" value="1"/>
</dbReference>
<reference evidence="5 6" key="1">
    <citation type="submission" date="2020-08" db="EMBL/GenBank/DDBJ databases">
        <title>Genome sequencing of Purple Non-Sulfur Bacteria from various extreme environments.</title>
        <authorList>
            <person name="Mayer M."/>
        </authorList>
    </citation>
    <scope>NUCLEOTIDE SEQUENCE [LARGE SCALE GENOMIC DNA]</scope>
    <source>
        <strain evidence="5 6">2761</strain>
    </source>
</reference>
<dbReference type="InterPro" id="IPR050557">
    <property type="entry name" value="RTX_toxin/Mannuronan_C5-epim"/>
</dbReference>
<dbReference type="InterPro" id="IPR018511">
    <property type="entry name" value="Hemolysin-typ_Ca-bd_CS"/>
</dbReference>
<dbReference type="SUPFAM" id="SSF51120">
    <property type="entry name" value="beta-Roll"/>
    <property type="match status" value="1"/>
</dbReference>
<dbReference type="NCBIfam" id="TIGR01965">
    <property type="entry name" value="VCBS_repeat"/>
    <property type="match status" value="2"/>
</dbReference>
<dbReference type="GO" id="GO:0005509">
    <property type="term" value="F:calcium ion binding"/>
    <property type="evidence" value="ECO:0007669"/>
    <property type="project" value="InterPro"/>
</dbReference>
<protein>
    <submittedName>
        <fullName evidence="5">VCBS repeat-containing protein</fullName>
    </submittedName>
</protein>
<dbReference type="PANTHER" id="PTHR38340">
    <property type="entry name" value="S-LAYER PROTEIN"/>
    <property type="match status" value="1"/>
</dbReference>
<sequence>MDLVRIVEAIPLAAYDFPVNPPGEPLQIGGGAAAPTQTPMNYQPEAGETTIAVNEDGLKGGNPGGVGDLINVGASTSGTLPFSFGGDGAAATGALVWTGLSGALTSQGHSLSTAISADGQTLTAYYLAKGEGGNFRVTVFEAEITDPATGAYTVTLFRPVDHAAGGQENDLFVSLGFQVKDATGDTKPGSVSVLIDDDTPEVAADSGSVGEGAKLEVTATNGVLANDASGADGWAASGAVVGVAKGNNTAVDTDNATTVGQAIVGQYGTLTLNADGSYSYQSNANAVSADAQDVFVYTVKDGDGDLKSTTLTINVKDASVAPVATEGTVSEAGLDGGVGQAPGTAASGDSEKITGDLPDQPGYTIQSSSGTTAHGSWSVDGATGKYSYTLTKSTTDITGQPEKDSFTYTAKDANGNTVTNTVTISIVDDAPSIDISGKVTYTLTVENIPGAQANFHNSYGYYVKNADGTPKEGVIIWADVKTSVGTSLEIPYSPDQIGFFIIPDGASLNSSLKSGDAVTFVEVSPGQWQAKLGDQLLVGHTHDSFNGVPFSTNILFDDGRLNADGTNHVKDNLTVDGNQNWEDTIVPDWQDFDDININVSFTSNLPSLVTENIDVGGGRTDSAAASFAGLFSSMGKTGADGQGSLTTTYALATVAGTDSGLDVGGASVLLFQDANGDVVGRVGGAGGAEVLRIHVATDGTVTLTQSLDIDSSASALTILKSGSVSLTATATIVDGDGDPAIDHQALDISYAFQFVTADVGSAPVVAASIHGTLFVGDDGDNAFTGGAGNDVLIGGIGNDTLNGGAGNDVLRGGAGNDVLTGGTGADVFKWSLADFGSGSAVSSDVVKDFVAGDTLDIGDLLSGPGTQLQVTVAGANTSIHVTNTAGLDQTILLENYHDASADLIKAGLEHSAKFSAG</sequence>
<evidence type="ECO:0000313" key="6">
    <source>
        <dbReference type="Proteomes" id="UP000587070"/>
    </source>
</evidence>
<dbReference type="PANTHER" id="PTHR38340:SF1">
    <property type="entry name" value="S-LAYER PROTEIN"/>
    <property type="match status" value="1"/>
</dbReference>
<dbReference type="GO" id="GO:0005576">
    <property type="term" value="C:extracellular region"/>
    <property type="evidence" value="ECO:0007669"/>
    <property type="project" value="UniProtKB-SubCell"/>
</dbReference>
<comment type="caution">
    <text evidence="5">The sequence shown here is derived from an EMBL/GenBank/DDBJ whole genome shotgun (WGS) entry which is preliminary data.</text>
</comment>
<dbReference type="Pfam" id="PF00353">
    <property type="entry name" value="HemolysinCabind"/>
    <property type="match status" value="1"/>
</dbReference>
<proteinExistence type="predicted"/>